<feature type="domain" description="ENT" evidence="4">
    <location>
        <begin position="357"/>
        <end position="450"/>
    </location>
</feature>
<evidence type="ECO:0000256" key="2">
    <source>
        <dbReference type="ARBA" id="ARBA00023242"/>
    </source>
</evidence>
<dbReference type="PANTHER" id="PTHR31917:SF146">
    <property type="entry name" value="PLANT TUDOR-LIKE RNA-BINDING PROTEIN-RELATED"/>
    <property type="match status" value="1"/>
</dbReference>
<evidence type="ECO:0000313" key="6">
    <source>
        <dbReference type="Proteomes" id="UP000326939"/>
    </source>
</evidence>
<feature type="region of interest" description="Disordered" evidence="3">
    <location>
        <begin position="328"/>
        <end position="347"/>
    </location>
</feature>
<gene>
    <name evidence="5" type="ORF">DKX38_027841</name>
</gene>
<dbReference type="SMART" id="SM01191">
    <property type="entry name" value="ENT"/>
    <property type="match status" value="1"/>
</dbReference>
<comment type="subcellular location">
    <subcellularLocation>
        <location evidence="1">Nucleus</location>
    </subcellularLocation>
</comment>
<dbReference type="SUPFAM" id="SSF158639">
    <property type="entry name" value="ENT-like"/>
    <property type="match status" value="1"/>
</dbReference>
<dbReference type="InterPro" id="IPR036142">
    <property type="entry name" value="ENT_dom-like_sf"/>
</dbReference>
<dbReference type="EMBL" id="VDCV01000018">
    <property type="protein sequence ID" value="KAB5513935.1"/>
    <property type="molecule type" value="Genomic_DNA"/>
</dbReference>
<organism evidence="5 6">
    <name type="scientific">Salix brachista</name>
    <dbReference type="NCBI Taxonomy" id="2182728"/>
    <lineage>
        <taxon>Eukaryota</taxon>
        <taxon>Viridiplantae</taxon>
        <taxon>Streptophyta</taxon>
        <taxon>Embryophyta</taxon>
        <taxon>Tracheophyta</taxon>
        <taxon>Spermatophyta</taxon>
        <taxon>Magnoliopsida</taxon>
        <taxon>eudicotyledons</taxon>
        <taxon>Gunneridae</taxon>
        <taxon>Pentapetalae</taxon>
        <taxon>rosids</taxon>
        <taxon>fabids</taxon>
        <taxon>Malpighiales</taxon>
        <taxon>Salicaceae</taxon>
        <taxon>Saliceae</taxon>
        <taxon>Salix</taxon>
    </lineage>
</organism>
<dbReference type="Pfam" id="PF03735">
    <property type="entry name" value="ENT"/>
    <property type="match status" value="1"/>
</dbReference>
<evidence type="ECO:0000256" key="1">
    <source>
        <dbReference type="ARBA" id="ARBA00004123"/>
    </source>
</evidence>
<dbReference type="Pfam" id="PF05641">
    <property type="entry name" value="Agenet"/>
    <property type="match status" value="1"/>
</dbReference>
<sequence length="504" mass="56049">MQGIGKFGDIMKFKKGSRVEVLRKTYLSSCAWRCGEIISGNGQTYRVRYDGLWGLSNEDDVETVSREVVRPCPPPADVSDGWAVGDLVEVVDDLCWKTAAVMKVTRGNCYLVRVIGSSTELRVDKVNIRMRQLWQDGGWIEIGKGSGSFENEKLNKPSVFSFYQKMRSPSKKRKLQARETCLATDNNFGLQESCAVSARTSKRASPFWATHFQSFNEKVDKTRAIEKQSEGQRKISGYPSSFLKKVDAVAYPRECLGEIYMHASSNFETVGSCEMERRTPNNFVNSFCGRSSESNDSDSEACSVGSCSVNSDSPNRLFNCVVAGSSPDADTLSSDAESFSGHGDEEEKCSLPLGEDVTVRIHSLELHAYRCTLGAFYVSGPLNWEQEALLTNLRISLNISNDEHLMELRNLISAGTSIHIWPWLEACEFCFQRSKDDAGDLWFTVIFLAQRNSDMSSMRRSSSLVSAGALITPIEVAVRLLDDACVSKLSLENRQNAAESSPRE</sequence>
<protein>
    <recommendedName>
        <fullName evidence="4">ENT domain-containing protein</fullName>
    </recommendedName>
</protein>
<dbReference type="InterPro" id="IPR014002">
    <property type="entry name" value="Agenet_dom_plant"/>
</dbReference>
<dbReference type="PANTHER" id="PTHR31917">
    <property type="entry name" value="AGENET DOMAIN-CONTAINING PROTEIN-RELATED"/>
    <property type="match status" value="1"/>
</dbReference>
<reference evidence="6" key="1">
    <citation type="journal article" date="2019" name="Gigascience">
        <title>De novo genome assembly of the endangered Acer yangbiense, a plant species with extremely small populations endemic to Yunnan Province, China.</title>
        <authorList>
            <person name="Yang J."/>
            <person name="Wariss H.M."/>
            <person name="Tao L."/>
            <person name="Zhang R."/>
            <person name="Yun Q."/>
            <person name="Hollingsworth P."/>
            <person name="Dao Z."/>
            <person name="Luo G."/>
            <person name="Guo H."/>
            <person name="Ma Y."/>
            <person name="Sun W."/>
        </authorList>
    </citation>
    <scope>NUCLEOTIDE SEQUENCE [LARGE SCALE GENOMIC DNA]</scope>
    <source>
        <strain evidence="6">cv. br00</strain>
    </source>
</reference>
<name>A0A5N5J8T7_9ROSI</name>
<dbReference type="InterPro" id="IPR008395">
    <property type="entry name" value="Agenet-like_dom"/>
</dbReference>
<accession>A0A5N5J8T7</accession>
<dbReference type="GO" id="GO:0005634">
    <property type="term" value="C:nucleus"/>
    <property type="evidence" value="ECO:0007669"/>
    <property type="project" value="UniProtKB-SubCell"/>
</dbReference>
<evidence type="ECO:0000256" key="3">
    <source>
        <dbReference type="SAM" id="MobiDB-lite"/>
    </source>
</evidence>
<keyword evidence="6" id="KW-1185">Reference proteome</keyword>
<dbReference type="AlphaFoldDB" id="A0A5N5J8T7"/>
<dbReference type="InterPro" id="IPR005491">
    <property type="entry name" value="ENT_dom"/>
</dbReference>
<dbReference type="PROSITE" id="PS51138">
    <property type="entry name" value="ENT"/>
    <property type="match status" value="1"/>
</dbReference>
<evidence type="ECO:0000259" key="4">
    <source>
        <dbReference type="PROSITE" id="PS51138"/>
    </source>
</evidence>
<comment type="caution">
    <text evidence="5">The sequence shown here is derived from an EMBL/GenBank/DDBJ whole genome shotgun (WGS) entry which is preliminary data.</text>
</comment>
<dbReference type="SMART" id="SM00743">
    <property type="entry name" value="Agenet"/>
    <property type="match status" value="2"/>
</dbReference>
<dbReference type="Proteomes" id="UP000326939">
    <property type="component" value="Chromosome 18"/>
</dbReference>
<proteinExistence type="predicted"/>
<dbReference type="Gene3D" id="1.10.1240.40">
    <property type="entry name" value="ENT domain"/>
    <property type="match status" value="1"/>
</dbReference>
<evidence type="ECO:0000313" key="5">
    <source>
        <dbReference type="EMBL" id="KAB5513935.1"/>
    </source>
</evidence>
<keyword evidence="2" id="KW-0539">Nucleus</keyword>